<evidence type="ECO:0000313" key="3">
    <source>
        <dbReference type="EMBL" id="GBE85294.1"/>
    </source>
</evidence>
<dbReference type="GO" id="GO:0003677">
    <property type="term" value="F:DNA binding"/>
    <property type="evidence" value="ECO:0007669"/>
    <property type="project" value="UniProtKB-KW"/>
</dbReference>
<evidence type="ECO:0000256" key="1">
    <source>
        <dbReference type="ARBA" id="ARBA00023125"/>
    </source>
</evidence>
<dbReference type="GeneID" id="38782211"/>
<keyword evidence="1" id="KW-0238">DNA-binding</keyword>
<dbReference type="PANTHER" id="PTHR33050">
    <property type="entry name" value="REVERSE TRANSCRIPTASE DOMAIN-CONTAINING PROTEIN"/>
    <property type="match status" value="1"/>
</dbReference>
<sequence length="1271" mass="140708">MAFTFFPLVLCLTPATLTLTLSRSVAIPPKVDEAVKHYRYVPYTALTKMARLKAARGEEDVILNAQEGFTVRGLDRSTELQISLDDWLVAARTMVELMEKHHPKCAVFFAKHHTHVVSINYTHSWPIAIEYDIQQREAAASHPQHDLSTFDHNSLNIIATRVAVRGATAIVRASAPLPKGSAPFDGTGHLPADCVAQVTITGHAVAPIAIGSRSRHALLAPNGHPFCFAWAKAGTCRFNPCVNFHGCSICGSTQHDPDRIEARLRELNIFDSWSHLVHGLCHGFDVGIHTPFSRSFIFENHRSSELNPIVIDEYIASEQAAGCYSQGFEPADLESIIGFFRTSPLGLVPKPHSDKLQLVQDLSYPRNNPIVPSVNAGVNADDFPTEWATFEKVSTMLLSLLPGAQAATFDISAAYRITPVHPSQQHTLCIYWRGKVYIDRAVCFGLSSSAGVFGAVADMLVAIYTSSGYGPLCKWVDDFIVIRLPHQHWTEDDFIRQTAELGVPWSHTKTRPLAFHQHFTGFDWDLQCKTVSLPPDKFNSIITLLTQWTQHASPMSQYDATHLHGKLVHVSSMFPLVRPFLRSVSHFAINFRSPRAHLWAPAPLLNDLTSILSLLEKLPNKLPLQQPEPLNLGWWGDVSTSFGVGVVVSQYWAVWHWAPGVTIGPKCNHDIGWAEAVTVELGLRLALHHRLLHDRPAHSANLLVRSDNSGIVEVIRKGRSRSHQTNEVLQHIYTLLAAERIHLTASHVASRDNVADALSRDNFFAATTPAASTNIVVMPAHGFRILPPIVAGDAGIRQDLGSLPLNPSTLCPDCRADERIFLWRGTNHPAASTLHHPVLQHLADVASRASLRDSTLSSYGSGLRKFHLFCDIFSIPDSDRLSASFTLLNSFILWAVAEPDANDLALADGTPFEPISAKVASKYLDAVRAWHLAQGWPPPLSPDDRARIQWSLRGLENLQQARRTRPPRPPVTLHMLGALKCTLHLDNPFEACLWAMASCAFWGLMRFGEVSVKSRASFSGTQHLKQRDAVFAHDLDGKPYVRLDLPSAKTAKPGEIQHMFLVEQGEVCPIAALCNLAHVVPAGEEDPLFSWRDHLGQPRPMACRAPTTYESGHLVSGWVGGKGSRGSPRWLILGFKHRDLGTFSRVTEPVDDLDIDVDDEPTITRLMLIQNLTAQLPVDIEFVRVLLVRSDMPTLLGWAKTTSGARQEVNRELDRTLTALLSHFMPAADVQLFKVVMQLTESVISGSAALWFLECSASWPPKDLDLYVAHN</sequence>
<dbReference type="SUPFAM" id="SSF56672">
    <property type="entry name" value="DNA/RNA polymerases"/>
    <property type="match status" value="1"/>
</dbReference>
<accession>A0A401GU89</accession>
<evidence type="ECO:0000256" key="2">
    <source>
        <dbReference type="SAM" id="SignalP"/>
    </source>
</evidence>
<dbReference type="InterPro" id="IPR043502">
    <property type="entry name" value="DNA/RNA_pol_sf"/>
</dbReference>
<dbReference type="InParanoid" id="A0A401GU89"/>
<name>A0A401GU89_9APHY</name>
<gene>
    <name evidence="3" type="ORF">SCP_0704810</name>
</gene>
<keyword evidence="4" id="KW-1185">Reference proteome</keyword>
<dbReference type="RefSeq" id="XP_027616207.1">
    <property type="nucleotide sequence ID" value="XM_027760406.1"/>
</dbReference>
<dbReference type="InterPro" id="IPR052055">
    <property type="entry name" value="Hepadnavirus_pol/RT"/>
</dbReference>
<feature type="chain" id="PRO_5019006658" description="C3H1-type domain-containing protein" evidence="2">
    <location>
        <begin position="23"/>
        <end position="1271"/>
    </location>
</feature>
<keyword evidence="2" id="KW-0732">Signal</keyword>
<dbReference type="Proteomes" id="UP000287166">
    <property type="component" value="Unassembled WGS sequence"/>
</dbReference>
<dbReference type="InterPro" id="IPR010998">
    <property type="entry name" value="Integrase_recombinase_N"/>
</dbReference>
<dbReference type="AlphaFoldDB" id="A0A401GU89"/>
<comment type="caution">
    <text evidence="3">The sequence shown here is derived from an EMBL/GenBank/DDBJ whole genome shotgun (WGS) entry which is preliminary data.</text>
</comment>
<dbReference type="Gene3D" id="1.10.150.130">
    <property type="match status" value="1"/>
</dbReference>
<proteinExistence type="predicted"/>
<dbReference type="EMBL" id="BFAD01000007">
    <property type="protein sequence ID" value="GBE85294.1"/>
    <property type="molecule type" value="Genomic_DNA"/>
</dbReference>
<organism evidence="3 4">
    <name type="scientific">Sparassis crispa</name>
    <dbReference type="NCBI Taxonomy" id="139825"/>
    <lineage>
        <taxon>Eukaryota</taxon>
        <taxon>Fungi</taxon>
        <taxon>Dikarya</taxon>
        <taxon>Basidiomycota</taxon>
        <taxon>Agaricomycotina</taxon>
        <taxon>Agaricomycetes</taxon>
        <taxon>Polyporales</taxon>
        <taxon>Sparassidaceae</taxon>
        <taxon>Sparassis</taxon>
    </lineage>
</organism>
<reference evidence="3 4" key="1">
    <citation type="journal article" date="2018" name="Sci. Rep.">
        <title>Genome sequence of the cauliflower mushroom Sparassis crispa (Hanabiratake) and its association with beneficial usage.</title>
        <authorList>
            <person name="Kiyama R."/>
            <person name="Furutani Y."/>
            <person name="Kawaguchi K."/>
            <person name="Nakanishi T."/>
        </authorList>
    </citation>
    <scope>NUCLEOTIDE SEQUENCE [LARGE SCALE GENOMIC DNA]</scope>
</reference>
<dbReference type="OrthoDB" id="3254696at2759"/>
<dbReference type="STRING" id="139825.A0A401GU89"/>
<evidence type="ECO:0008006" key="5">
    <source>
        <dbReference type="Google" id="ProtNLM"/>
    </source>
</evidence>
<feature type="signal peptide" evidence="2">
    <location>
        <begin position="1"/>
        <end position="22"/>
    </location>
</feature>
<evidence type="ECO:0000313" key="4">
    <source>
        <dbReference type="Proteomes" id="UP000287166"/>
    </source>
</evidence>
<protein>
    <recommendedName>
        <fullName evidence="5">C3H1-type domain-containing protein</fullName>
    </recommendedName>
</protein>
<dbReference type="PANTHER" id="PTHR33050:SF7">
    <property type="entry name" value="RIBONUCLEASE H"/>
    <property type="match status" value="1"/>
</dbReference>